<dbReference type="SUPFAM" id="SSF51735">
    <property type="entry name" value="NAD(P)-binding Rossmann-fold domains"/>
    <property type="match status" value="1"/>
</dbReference>
<sequence>MSRSPFKTRYGGVKYYIGDITKSSHVDHVVSQVKPNVIFNTASPHAYVDHEHAPEYFTINIDGNQNLLVAAAAVGTVKAYVYTSSAPIIAGSGGSYDHADESHPTLAVIQKGDPYHVAKALGDELVLRANRKHGIRTACIRPTAQYGDGDEQMIIPTLDVYKNGQTRFWMGYNDIDMDVVYVGHVARAELLCAHALLDGIVNSDAAKVDGEAFNITDDEPCPPWSFFRMYWIAAGDKTPLSSIWMFPPWFALWLAMIAEFFAWATSWGKKRPSTMKKEQIEFALYTRTYDITKARERLGFKPWVDQPYQTRQAAIQGSVDLYLSTENHGPLFPRKPSIWAERPFNLIKNTGAKNKSDLRESHYCVKNARDMSNTHNTMFRALNAIYAHATKVEPGTQDASDLLSYCQVTYTFIHLHHLMEEGIYFPEIEKAAGIPGLFDFSIEQHRQLDDSIEEFRKYVEGTRKELYSGERLRSIIDSWAPVFEEHMHTEIKTILHLHDKIDSEKLKEIYHRMQAAAEKDSDIFKIAPFVFGNQDKSFYLDGENVKFPRVSLSSFVVVDQILARRHANLWRFNPSTIYGTPRKSLIHPGSAKSSNSFLIAVAFKRFLPILLTTFSVLFAYLSTSRYHLIGSAL</sequence>
<dbReference type="Gene3D" id="3.40.50.720">
    <property type="entry name" value="NAD(P)-binding Rossmann-like Domain"/>
    <property type="match status" value="1"/>
</dbReference>
<dbReference type="PANTHER" id="PTHR38048:SF2">
    <property type="entry name" value="HEMERYTHRIN-LIKE DOMAIN-CONTAINING PROTEIN"/>
    <property type="match status" value="1"/>
</dbReference>
<keyword evidence="1" id="KW-1133">Transmembrane helix</keyword>
<reference evidence="4" key="1">
    <citation type="submission" date="2019-07" db="EMBL/GenBank/DDBJ databases">
        <title>Hyphodiscus hymeniophilus genome sequencing and assembly.</title>
        <authorList>
            <person name="Kramer G."/>
            <person name="Nodwell J."/>
        </authorList>
    </citation>
    <scope>NUCLEOTIDE SEQUENCE</scope>
    <source>
        <strain evidence="4">ATCC 34498</strain>
    </source>
</reference>
<dbReference type="Proteomes" id="UP000785200">
    <property type="component" value="Unassembled WGS sequence"/>
</dbReference>
<dbReference type="CDD" id="cd12108">
    <property type="entry name" value="Hr-like"/>
    <property type="match status" value="1"/>
</dbReference>
<dbReference type="PANTHER" id="PTHR38048">
    <property type="entry name" value="EXPRESSED PROTEIN"/>
    <property type="match status" value="1"/>
</dbReference>
<accession>A0A9P6VDT2</accession>
<evidence type="ECO:0000256" key="1">
    <source>
        <dbReference type="SAM" id="Phobius"/>
    </source>
</evidence>
<keyword evidence="5" id="KW-1185">Reference proteome</keyword>
<dbReference type="EMBL" id="VNKQ01000018">
    <property type="protein sequence ID" value="KAG0645588.1"/>
    <property type="molecule type" value="Genomic_DNA"/>
</dbReference>
<feature type="domain" description="3-beta hydroxysteroid dehydrogenase/isomerase" evidence="2">
    <location>
        <begin position="13"/>
        <end position="235"/>
    </location>
</feature>
<organism evidence="4 5">
    <name type="scientific">Hyphodiscus hymeniophilus</name>
    <dbReference type="NCBI Taxonomy" id="353542"/>
    <lineage>
        <taxon>Eukaryota</taxon>
        <taxon>Fungi</taxon>
        <taxon>Dikarya</taxon>
        <taxon>Ascomycota</taxon>
        <taxon>Pezizomycotina</taxon>
        <taxon>Leotiomycetes</taxon>
        <taxon>Helotiales</taxon>
        <taxon>Hyphodiscaceae</taxon>
        <taxon>Hyphodiscus</taxon>
    </lineage>
</organism>
<evidence type="ECO:0000313" key="5">
    <source>
        <dbReference type="Proteomes" id="UP000785200"/>
    </source>
</evidence>
<dbReference type="InterPro" id="IPR036291">
    <property type="entry name" value="NAD(P)-bd_dom_sf"/>
</dbReference>
<dbReference type="Gene3D" id="1.20.120.520">
    <property type="entry name" value="nmb1532 protein domain like"/>
    <property type="match status" value="1"/>
</dbReference>
<dbReference type="InterPro" id="IPR053206">
    <property type="entry name" value="Dimeric_xanthone_biosynth"/>
</dbReference>
<protein>
    <submittedName>
        <fullName evidence="4">Sterol-4-alpha-carboxylate 3-decarboxylating</fullName>
    </submittedName>
</protein>
<evidence type="ECO:0000259" key="3">
    <source>
        <dbReference type="Pfam" id="PF01814"/>
    </source>
</evidence>
<dbReference type="GO" id="GO:0006694">
    <property type="term" value="P:steroid biosynthetic process"/>
    <property type="evidence" value="ECO:0007669"/>
    <property type="project" value="InterPro"/>
</dbReference>
<dbReference type="OrthoDB" id="10058185at2759"/>
<dbReference type="InterPro" id="IPR002225">
    <property type="entry name" value="3Beta_OHSteriod_DH/Estase"/>
</dbReference>
<comment type="caution">
    <text evidence="4">The sequence shown here is derived from an EMBL/GenBank/DDBJ whole genome shotgun (WGS) entry which is preliminary data.</text>
</comment>
<keyword evidence="1" id="KW-0812">Transmembrane</keyword>
<keyword evidence="1" id="KW-0472">Membrane</keyword>
<gene>
    <name evidence="4" type="ORF">D0Z07_8652</name>
</gene>
<evidence type="ECO:0000259" key="2">
    <source>
        <dbReference type="Pfam" id="PF01073"/>
    </source>
</evidence>
<dbReference type="Pfam" id="PF01814">
    <property type="entry name" value="Hemerythrin"/>
    <property type="match status" value="1"/>
</dbReference>
<dbReference type="GO" id="GO:0016616">
    <property type="term" value="F:oxidoreductase activity, acting on the CH-OH group of donors, NAD or NADP as acceptor"/>
    <property type="evidence" value="ECO:0007669"/>
    <property type="project" value="InterPro"/>
</dbReference>
<name>A0A9P6VDT2_9HELO</name>
<evidence type="ECO:0000313" key="4">
    <source>
        <dbReference type="EMBL" id="KAG0645588.1"/>
    </source>
</evidence>
<dbReference type="AlphaFoldDB" id="A0A9P6VDT2"/>
<feature type="transmembrane region" description="Helical" evidence="1">
    <location>
        <begin position="597"/>
        <end position="621"/>
    </location>
</feature>
<dbReference type="Pfam" id="PF01073">
    <property type="entry name" value="3Beta_HSD"/>
    <property type="match status" value="1"/>
</dbReference>
<feature type="domain" description="Hemerythrin-like" evidence="3">
    <location>
        <begin position="371"/>
        <end position="494"/>
    </location>
</feature>
<proteinExistence type="predicted"/>
<dbReference type="InterPro" id="IPR012312">
    <property type="entry name" value="Hemerythrin-like"/>
</dbReference>